<comment type="caution">
    <text evidence="1">The sequence shown here is derived from an EMBL/GenBank/DDBJ whole genome shotgun (WGS) entry which is preliminary data.</text>
</comment>
<protein>
    <recommendedName>
        <fullName evidence="3">Serine/threonine protein kinase</fullName>
    </recommendedName>
</protein>
<dbReference type="STRING" id="1236976.JCM16418_1199"/>
<proteinExistence type="predicted"/>
<reference evidence="1 2" key="1">
    <citation type="journal article" date="2014" name="Genome Announc.">
        <title>Draft Genome Sequence of Paenibacillus pini JCM 16418T, Isolated from the Rhizosphere of Pine Tree.</title>
        <authorList>
            <person name="Yuki M."/>
            <person name="Oshima K."/>
            <person name="Suda W."/>
            <person name="Oshida Y."/>
            <person name="Kitamura K."/>
            <person name="Iida Y."/>
            <person name="Hattori M."/>
            <person name="Ohkuma M."/>
        </authorList>
    </citation>
    <scope>NUCLEOTIDE SEQUENCE [LARGE SCALE GENOMIC DNA]</scope>
    <source>
        <strain evidence="1 2">JCM 16418</strain>
    </source>
</reference>
<evidence type="ECO:0000313" key="2">
    <source>
        <dbReference type="Proteomes" id="UP000019364"/>
    </source>
</evidence>
<evidence type="ECO:0008006" key="3">
    <source>
        <dbReference type="Google" id="ProtNLM"/>
    </source>
</evidence>
<organism evidence="1 2">
    <name type="scientific">Paenibacillus pini JCM 16418</name>
    <dbReference type="NCBI Taxonomy" id="1236976"/>
    <lineage>
        <taxon>Bacteria</taxon>
        <taxon>Bacillati</taxon>
        <taxon>Bacillota</taxon>
        <taxon>Bacilli</taxon>
        <taxon>Bacillales</taxon>
        <taxon>Paenibacillaceae</taxon>
        <taxon>Paenibacillus</taxon>
    </lineage>
</organism>
<sequence>MDKHDLQDKAKVHKLVKSYGSILNEKLTATEEEQITKFVLAQKIDPSNTFHLIKLWSMFR</sequence>
<dbReference type="eggNOG" id="ENOG5033811">
    <property type="taxonomic scope" value="Bacteria"/>
</dbReference>
<accession>W7Y8H1</accession>
<dbReference type="AlphaFoldDB" id="W7Y8H1"/>
<dbReference type="Pfam" id="PF14069">
    <property type="entry name" value="SpoVIF"/>
    <property type="match status" value="1"/>
</dbReference>
<evidence type="ECO:0000313" key="1">
    <source>
        <dbReference type="EMBL" id="GAF07205.1"/>
    </source>
</evidence>
<dbReference type="EMBL" id="BAVZ01000002">
    <property type="protein sequence ID" value="GAF07205.1"/>
    <property type="molecule type" value="Genomic_DNA"/>
</dbReference>
<gene>
    <name evidence="1" type="ORF">JCM16418_1199</name>
</gene>
<dbReference type="Proteomes" id="UP000019364">
    <property type="component" value="Unassembled WGS sequence"/>
</dbReference>
<name>W7Y8H1_9BACL</name>
<dbReference type="InterPro" id="IPR025942">
    <property type="entry name" value="SpoVIF"/>
</dbReference>
<keyword evidence="2" id="KW-1185">Reference proteome</keyword>